<dbReference type="OrthoDB" id="7357315at2"/>
<dbReference type="PANTHER" id="PTHR46832">
    <property type="entry name" value="5'-METHYLTHIOADENOSINE/S-ADENOSYLHOMOCYSTEINE NUCLEOSIDASE"/>
    <property type="match status" value="1"/>
</dbReference>
<dbReference type="RefSeq" id="WP_121155952.1">
    <property type="nucleotide sequence ID" value="NZ_CP032829.1"/>
</dbReference>
<evidence type="ECO:0000259" key="2">
    <source>
        <dbReference type="Pfam" id="PF01048"/>
    </source>
</evidence>
<dbReference type="EMBL" id="CP032829">
    <property type="protein sequence ID" value="AYJ88003.1"/>
    <property type="molecule type" value="Genomic_DNA"/>
</dbReference>
<proteinExistence type="predicted"/>
<keyword evidence="4" id="KW-1185">Reference proteome</keyword>
<organism evidence="3 4">
    <name type="scientific">Sphingomonas paeninsulae</name>
    <dbReference type="NCBI Taxonomy" id="2319844"/>
    <lineage>
        <taxon>Bacteria</taxon>
        <taxon>Pseudomonadati</taxon>
        <taxon>Pseudomonadota</taxon>
        <taxon>Alphaproteobacteria</taxon>
        <taxon>Sphingomonadales</taxon>
        <taxon>Sphingomonadaceae</taxon>
        <taxon>Sphingomonas</taxon>
    </lineage>
</organism>
<sequence length="234" mass="24065">MARNGTVVIGGGDAARLEAELEALIASGKELRFPPFGQRSEQSSPSTSSGKRVHMQAMGIHGVQAILSSGIAGAVDHTLKAGDVVIDGDLVEVLRKILPGARVGRVIGSDAIVATVAAKQALFQKTGALAVDMESHIAARVAARHGLPFAALRVISDTATEALPPAALIGMQPDGEMALGAVLASLVRNPAQLPALIRTGVSAGRAFRSLERCHDVLGRGGIGELDFGEFALDV</sequence>
<dbReference type="InterPro" id="IPR035994">
    <property type="entry name" value="Nucleoside_phosphorylase_sf"/>
</dbReference>
<dbReference type="Pfam" id="PF01048">
    <property type="entry name" value="PNP_UDP_1"/>
    <property type="match status" value="1"/>
</dbReference>
<dbReference type="KEGG" id="spha:D3Y57_13900"/>
<dbReference type="AlphaFoldDB" id="A0A494TLW6"/>
<evidence type="ECO:0000313" key="4">
    <source>
        <dbReference type="Proteomes" id="UP000276254"/>
    </source>
</evidence>
<reference evidence="3 4" key="1">
    <citation type="submission" date="2018-09" db="EMBL/GenBank/DDBJ databases">
        <title>Sphingomonas peninsula sp. nov., isolated from fildes peninsula, Antarctic soil.</title>
        <authorList>
            <person name="Yingchao G."/>
        </authorList>
    </citation>
    <scope>NUCLEOTIDE SEQUENCE [LARGE SCALE GENOMIC DNA]</scope>
    <source>
        <strain evidence="3 4">YZ-8</strain>
    </source>
</reference>
<protein>
    <submittedName>
        <fullName evidence="3">Phosphorylase</fullName>
    </submittedName>
</protein>
<evidence type="ECO:0000256" key="1">
    <source>
        <dbReference type="SAM" id="MobiDB-lite"/>
    </source>
</evidence>
<feature type="compositionally biased region" description="Low complexity" evidence="1">
    <location>
        <begin position="40"/>
        <end position="49"/>
    </location>
</feature>
<dbReference type="GO" id="GO:0008930">
    <property type="term" value="F:methylthioadenosine nucleosidase activity"/>
    <property type="evidence" value="ECO:0007669"/>
    <property type="project" value="TreeGrafter"/>
</dbReference>
<name>A0A494TLW6_SPHPE</name>
<dbReference type="PANTHER" id="PTHR46832:SF1">
    <property type="entry name" value="5'-METHYLTHIOADENOSINE_S-ADENOSYLHOMOCYSTEINE NUCLEOSIDASE"/>
    <property type="match status" value="1"/>
</dbReference>
<accession>A0A494TLW6</accession>
<dbReference type="GO" id="GO:0008782">
    <property type="term" value="F:adenosylhomocysteine nucleosidase activity"/>
    <property type="evidence" value="ECO:0007669"/>
    <property type="project" value="TreeGrafter"/>
</dbReference>
<dbReference type="SUPFAM" id="SSF53167">
    <property type="entry name" value="Purine and uridine phosphorylases"/>
    <property type="match status" value="1"/>
</dbReference>
<feature type="region of interest" description="Disordered" evidence="1">
    <location>
        <begin position="34"/>
        <end position="53"/>
    </location>
</feature>
<dbReference type="InterPro" id="IPR000845">
    <property type="entry name" value="Nucleoside_phosphorylase_d"/>
</dbReference>
<evidence type="ECO:0000313" key="3">
    <source>
        <dbReference type="EMBL" id="AYJ88003.1"/>
    </source>
</evidence>
<dbReference type="GO" id="GO:0019284">
    <property type="term" value="P:L-methionine salvage from S-adenosylmethionine"/>
    <property type="evidence" value="ECO:0007669"/>
    <property type="project" value="TreeGrafter"/>
</dbReference>
<feature type="domain" description="Nucleoside phosphorylase" evidence="2">
    <location>
        <begin position="95"/>
        <end position="162"/>
    </location>
</feature>
<dbReference type="GO" id="GO:0009116">
    <property type="term" value="P:nucleoside metabolic process"/>
    <property type="evidence" value="ECO:0007669"/>
    <property type="project" value="InterPro"/>
</dbReference>
<dbReference type="GO" id="GO:0005829">
    <property type="term" value="C:cytosol"/>
    <property type="evidence" value="ECO:0007669"/>
    <property type="project" value="TreeGrafter"/>
</dbReference>
<dbReference type="Gene3D" id="3.40.50.1580">
    <property type="entry name" value="Nucleoside phosphorylase domain"/>
    <property type="match status" value="1"/>
</dbReference>
<dbReference type="Proteomes" id="UP000276254">
    <property type="component" value="Chromosome"/>
</dbReference>
<gene>
    <name evidence="3" type="ORF">D3Y57_13900</name>
</gene>